<feature type="transmembrane region" description="Helical" evidence="1">
    <location>
        <begin position="56"/>
        <end position="76"/>
    </location>
</feature>
<keyword evidence="1" id="KW-0472">Membrane</keyword>
<dbReference type="RefSeq" id="WP_264983401.1">
    <property type="nucleotide sequence ID" value="NZ_AP026708.1"/>
</dbReference>
<proteinExistence type="predicted"/>
<keyword evidence="1" id="KW-1133">Transmembrane helix</keyword>
<keyword evidence="3" id="KW-1185">Reference proteome</keyword>
<organism evidence="2 3">
    <name type="scientific">Pseudodesulfovibrio portus</name>
    <dbReference type="NCBI Taxonomy" id="231439"/>
    <lineage>
        <taxon>Bacteria</taxon>
        <taxon>Pseudomonadati</taxon>
        <taxon>Thermodesulfobacteriota</taxon>
        <taxon>Desulfovibrionia</taxon>
        <taxon>Desulfovibrionales</taxon>
        <taxon>Desulfovibrionaceae</taxon>
    </lineage>
</organism>
<evidence type="ECO:0000256" key="1">
    <source>
        <dbReference type="SAM" id="Phobius"/>
    </source>
</evidence>
<feature type="transmembrane region" description="Helical" evidence="1">
    <location>
        <begin position="119"/>
        <end position="143"/>
    </location>
</feature>
<evidence type="ECO:0000313" key="2">
    <source>
        <dbReference type="EMBL" id="BDQ33348.1"/>
    </source>
</evidence>
<dbReference type="EMBL" id="AP026708">
    <property type="protein sequence ID" value="BDQ33348.1"/>
    <property type="molecule type" value="Genomic_DNA"/>
</dbReference>
<feature type="transmembrane region" description="Helical" evidence="1">
    <location>
        <begin position="88"/>
        <end position="107"/>
    </location>
</feature>
<accession>A0ABM8APN2</accession>
<sequence>MKARPYSRWISRLFILLVGSLAFTGLLQMPLARRYYLTDLPGMAWTGDFYFVHRLHYVLAALFLLLLGLVAANWFLAWRGKLALTGLGMARAVVIAGLVVSGAFRVYRNLPDVTLHPTAVLAIDWVHLTLVFVLGILALAALVGRRSAYAVRK</sequence>
<dbReference type="Proteomes" id="UP001061361">
    <property type="component" value="Chromosome"/>
</dbReference>
<evidence type="ECO:0000313" key="3">
    <source>
        <dbReference type="Proteomes" id="UP001061361"/>
    </source>
</evidence>
<name>A0ABM8APN2_9BACT</name>
<reference evidence="2" key="1">
    <citation type="submission" date="2022-08" db="EMBL/GenBank/DDBJ databases">
        <title>Genome Sequence of the sulphate-reducing bacterium, Pseudodesulfovibrio portus JCM14722.</title>
        <authorList>
            <person name="Kondo R."/>
            <person name="Kataoka T."/>
        </authorList>
    </citation>
    <scope>NUCLEOTIDE SEQUENCE</scope>
    <source>
        <strain evidence="2">JCM 14722</strain>
    </source>
</reference>
<keyword evidence="1" id="KW-0812">Transmembrane</keyword>
<protein>
    <recommendedName>
        <fullName evidence="4">FeS-binding protein</fullName>
    </recommendedName>
</protein>
<evidence type="ECO:0008006" key="4">
    <source>
        <dbReference type="Google" id="ProtNLM"/>
    </source>
</evidence>
<gene>
    <name evidence="2" type="ORF">JCM14722_08900</name>
</gene>